<reference evidence="2 3" key="1">
    <citation type="submission" date="2016-10" db="EMBL/GenBank/DDBJ databases">
        <title>Actinomyces aegypiusis sp. nov., isolated from the Aegypius monachus in Qinghai Tibet Plateau China.</title>
        <authorList>
            <person name="Wang Y."/>
        </authorList>
    </citation>
    <scope>NUCLEOTIDE SEQUENCE [LARGE SCALE GENOMIC DNA]</scope>
    <source>
        <strain evidence="2 3">VUL4_3</strain>
    </source>
</reference>
<feature type="transmembrane region" description="Helical" evidence="1">
    <location>
        <begin position="106"/>
        <end position="126"/>
    </location>
</feature>
<feature type="transmembrane region" description="Helical" evidence="1">
    <location>
        <begin position="14"/>
        <end position="36"/>
    </location>
</feature>
<feature type="transmembrane region" description="Helical" evidence="1">
    <location>
        <begin position="73"/>
        <end position="94"/>
    </location>
</feature>
<dbReference type="AlphaFoldDB" id="A0A1D9MJI1"/>
<sequence length="135" mass="15374">MKADSIKNHRLKKLVKFLILSWLVVNILSAATYWSLGNGDLTIILLSALALGMLLLAFLGQIYYLLKVDSQSFMGVIFAFYFLKMVSWFALVWWATTLGQESVKPAVFLLSLMIIADLIIETFYLLKNKDLFWAA</sequence>
<dbReference type="RefSeq" id="WP_071163967.1">
    <property type="nucleotide sequence ID" value="NZ_CP017812.1"/>
</dbReference>
<dbReference type="KEGG" id="avu:BK816_03650"/>
<dbReference type="STRING" id="1912795.BK816_03650"/>
<name>A0A1D9MJI1_9ACTO</name>
<keyword evidence="1" id="KW-0812">Transmembrane</keyword>
<keyword evidence="1" id="KW-0472">Membrane</keyword>
<evidence type="ECO:0000256" key="1">
    <source>
        <dbReference type="SAM" id="Phobius"/>
    </source>
</evidence>
<keyword evidence="1" id="KW-1133">Transmembrane helix</keyword>
<proteinExistence type="predicted"/>
<dbReference type="Proteomes" id="UP000176288">
    <property type="component" value="Chromosome"/>
</dbReference>
<organism evidence="2 3">
    <name type="scientific">Boudabousia tangfeifanii</name>
    <dbReference type="NCBI Taxonomy" id="1912795"/>
    <lineage>
        <taxon>Bacteria</taxon>
        <taxon>Bacillati</taxon>
        <taxon>Actinomycetota</taxon>
        <taxon>Actinomycetes</taxon>
        <taxon>Actinomycetales</taxon>
        <taxon>Actinomycetaceae</taxon>
        <taxon>Boudabousia</taxon>
    </lineage>
</organism>
<evidence type="ECO:0000313" key="2">
    <source>
        <dbReference type="EMBL" id="AOZ72501.1"/>
    </source>
</evidence>
<gene>
    <name evidence="2" type="ORF">BK816_03650</name>
</gene>
<feature type="transmembrane region" description="Helical" evidence="1">
    <location>
        <begin position="42"/>
        <end position="66"/>
    </location>
</feature>
<accession>A0A1D9MJI1</accession>
<dbReference type="EMBL" id="CP017812">
    <property type="protein sequence ID" value="AOZ72501.1"/>
    <property type="molecule type" value="Genomic_DNA"/>
</dbReference>
<evidence type="ECO:0000313" key="3">
    <source>
        <dbReference type="Proteomes" id="UP000176288"/>
    </source>
</evidence>
<protein>
    <submittedName>
        <fullName evidence="2">Uncharacterized protein</fullName>
    </submittedName>
</protein>
<keyword evidence="3" id="KW-1185">Reference proteome</keyword>